<keyword evidence="1" id="KW-0067">ATP-binding</keyword>
<evidence type="ECO:0000313" key="1">
    <source>
        <dbReference type="EMBL" id="TGX98055.1"/>
    </source>
</evidence>
<gene>
    <name evidence="1" type="ORF">E5357_10225</name>
</gene>
<name>A0AC61QYZ4_9FIRM</name>
<comment type="caution">
    <text evidence="1">The sequence shown here is derived from an EMBL/GenBank/DDBJ whole genome shotgun (WGS) entry which is preliminary data.</text>
</comment>
<accession>A0AC61QYZ4</accession>
<protein>
    <submittedName>
        <fullName evidence="1">ATP-binding protein</fullName>
    </submittedName>
</protein>
<dbReference type="EMBL" id="SRZB01000022">
    <property type="protein sequence ID" value="TGX98055.1"/>
    <property type="molecule type" value="Genomic_DNA"/>
</dbReference>
<dbReference type="Proteomes" id="UP000307720">
    <property type="component" value="Unassembled WGS sequence"/>
</dbReference>
<proteinExistence type="predicted"/>
<evidence type="ECO:0000313" key="2">
    <source>
        <dbReference type="Proteomes" id="UP000307720"/>
    </source>
</evidence>
<keyword evidence="1" id="KW-0547">Nucleotide-binding</keyword>
<reference evidence="1" key="1">
    <citation type="submission" date="2019-04" db="EMBL/GenBank/DDBJ databases">
        <title>Microbes associate with the intestines of laboratory mice.</title>
        <authorList>
            <person name="Navarre W."/>
            <person name="Wong E."/>
            <person name="Huang K."/>
            <person name="Tropini C."/>
            <person name="Ng K."/>
            <person name="Yu B."/>
        </authorList>
    </citation>
    <scope>NUCLEOTIDE SEQUENCE</scope>
    <source>
        <strain evidence="1">NM72_1-8</strain>
    </source>
</reference>
<keyword evidence="2" id="KW-1185">Reference proteome</keyword>
<organism evidence="1 2">
    <name type="scientific">Hominisplanchenecus murintestinalis</name>
    <dbReference type="NCBI Taxonomy" id="2941517"/>
    <lineage>
        <taxon>Bacteria</taxon>
        <taxon>Bacillati</taxon>
        <taxon>Bacillota</taxon>
        <taxon>Clostridia</taxon>
        <taxon>Lachnospirales</taxon>
        <taxon>Lachnospiraceae</taxon>
        <taxon>Hominisplanchenecus</taxon>
    </lineage>
</organism>
<sequence length="510" mass="55928">MLFSIVQSAAICGIKAEIIYVEADAGDGLPMFLMVGYLSSQVKEAQERVKTAMKNSGLRLQPRKVTVNLSPADLRKDGSGYDLPIAVAVLAAYGYIPQEALQDVLFAGELSLNGEIRPIRGILPMVRRAAREGLKSCIIPKANEREGAVIEGIRVIGVSSLREVIDYLNGVEDIIPAVFDMKAVLQNSKADNGEDFKNINGQEAVKRAAEVAVAGMHNLLLIGPPGAGKSMTAKCIPGILPGLSLEESLGISEIYSVAGMLGENEPLIKKRPFRAPHHTISPQALAGGGKIPRPGEVSLAHRGVLFLDELPEFRREAVEILRQPMEEHQVCISRMSGSFVYPANTMLVAAMNPCRCGYYPDGRCTCTEAEVHHYLGKVSQPILDRIDISIEAPEIGYEQLVSGRENESSESIRERVVRAHEVQKRRYAGTGIHFNADLSVEDIRKYCPLGKEENQMLESAFKKLRLSARAYHRIIKVSRTIADLEGSAGIRCSHIAEAICYRAAERKFWI</sequence>